<feature type="transmembrane region" description="Helical" evidence="1">
    <location>
        <begin position="35"/>
        <end position="57"/>
    </location>
</feature>
<feature type="transmembrane region" description="Helical" evidence="1">
    <location>
        <begin position="72"/>
        <end position="93"/>
    </location>
</feature>
<keyword evidence="1" id="KW-0472">Membrane</keyword>
<sequence>MRSNNKKIILSTKIKTTNKFLIYCKYNFFSGTNSGLMILVFFTLAAVGMLSMLAYLATKTNGVEGSLIKTSSVMMCLGFILLINSIASLNMTLNSNINKRINRIFLLSGIKRHEIKNYALIYNIILLLIQALIAIILSVIIFGIATLASDYNSFKAIINLQYFATLLLKLLSAFMLGLLMSVLLGALPKGYIKRIVMVLFFIAQYMLLSFSFGSIILADSDKVVIAWIISIIPSVSSGSIIWWNIHNWLIFVGYAYNLALISLFIWLWTIINRKLTY</sequence>
<dbReference type="AlphaFoldDB" id="A0A2R3P7N5"/>
<protein>
    <submittedName>
        <fullName evidence="2">Uncharacterized protein</fullName>
    </submittedName>
</protein>
<evidence type="ECO:0000256" key="1">
    <source>
        <dbReference type="SAM" id="Phobius"/>
    </source>
</evidence>
<feature type="transmembrane region" description="Helical" evidence="1">
    <location>
        <begin position="120"/>
        <end position="148"/>
    </location>
</feature>
<evidence type="ECO:0000313" key="3">
    <source>
        <dbReference type="Proteomes" id="UP000239216"/>
    </source>
</evidence>
<gene>
    <name evidence="2" type="ORF">CG003_02410</name>
</gene>
<feature type="transmembrane region" description="Helical" evidence="1">
    <location>
        <begin position="160"/>
        <end position="184"/>
    </location>
</feature>
<proteinExistence type="predicted"/>
<feature type="transmembrane region" description="Helical" evidence="1">
    <location>
        <begin position="224"/>
        <end position="243"/>
    </location>
</feature>
<keyword evidence="1" id="KW-0812">Transmembrane</keyword>
<keyword evidence="1" id="KW-1133">Transmembrane helix</keyword>
<name>A0A2R3P7N5_MESFO</name>
<feature type="transmembrane region" description="Helical" evidence="1">
    <location>
        <begin position="248"/>
        <end position="271"/>
    </location>
</feature>
<dbReference type="RefSeq" id="WP_029511640.1">
    <property type="nucleotide sequence ID" value="NZ_CP022513.1"/>
</dbReference>
<evidence type="ECO:0000313" key="2">
    <source>
        <dbReference type="EMBL" id="AVN64503.1"/>
    </source>
</evidence>
<dbReference type="EMBL" id="CP022513">
    <property type="protein sequence ID" value="AVN64503.1"/>
    <property type="molecule type" value="Genomic_DNA"/>
</dbReference>
<organism evidence="2 3">
    <name type="scientific">Mesoplasma florum</name>
    <name type="common">Acholeplasma florum</name>
    <dbReference type="NCBI Taxonomy" id="2151"/>
    <lineage>
        <taxon>Bacteria</taxon>
        <taxon>Bacillati</taxon>
        <taxon>Mycoplasmatota</taxon>
        <taxon>Mollicutes</taxon>
        <taxon>Entomoplasmatales</taxon>
        <taxon>Entomoplasmataceae</taxon>
        <taxon>Mesoplasma</taxon>
    </lineage>
</organism>
<accession>A0A2R3P7N5</accession>
<feature type="transmembrane region" description="Helical" evidence="1">
    <location>
        <begin position="196"/>
        <end position="218"/>
    </location>
</feature>
<reference evidence="2 3" key="1">
    <citation type="submission" date="2017-07" db="EMBL/GenBank/DDBJ databases">
        <title>Comparative genomic analysis of Mesoplasma florum.</title>
        <authorList>
            <person name="Baby V."/>
            <person name="Lachance J.-C."/>
            <person name="Gagnon J."/>
            <person name="Lucier J.-F."/>
            <person name="Matteau D."/>
            <person name="Knight T.F."/>
            <person name="Rodrigue S."/>
        </authorList>
    </citation>
    <scope>NUCLEOTIDE SEQUENCE [LARGE SCALE GENOMIC DNA]</scope>
    <source>
        <strain evidence="2 3">CnuA-2</strain>
    </source>
</reference>
<dbReference type="Proteomes" id="UP000239216">
    <property type="component" value="Chromosome"/>
</dbReference>